<accession>A0ABR3HK79</accession>
<proteinExistence type="predicted"/>
<evidence type="ECO:0000256" key="1">
    <source>
        <dbReference type="SAM" id="MobiDB-lite"/>
    </source>
</evidence>
<dbReference type="EMBL" id="JBEUOH010000018">
    <property type="protein sequence ID" value="KAL0870816.1"/>
    <property type="molecule type" value="Genomic_DNA"/>
</dbReference>
<feature type="compositionally biased region" description="Polar residues" evidence="1">
    <location>
        <begin position="207"/>
        <end position="221"/>
    </location>
</feature>
<dbReference type="Proteomes" id="UP001549920">
    <property type="component" value="Unassembled WGS sequence"/>
</dbReference>
<dbReference type="SUPFAM" id="SSF56219">
    <property type="entry name" value="DNase I-like"/>
    <property type="match status" value="1"/>
</dbReference>
<keyword evidence="4" id="KW-1185">Reference proteome</keyword>
<dbReference type="InterPro" id="IPR005135">
    <property type="entry name" value="Endo/exonuclease/phosphatase"/>
</dbReference>
<protein>
    <recommendedName>
        <fullName evidence="2">Endonuclease/exonuclease/phosphatase domain-containing protein</fullName>
    </recommendedName>
</protein>
<sequence>MGERITSHANYVLYHIGETQGHNGVGFLIKKHMAQYVEEIVGISERIAILKLNLPNYKDPWSIVQVYSPTEKSNPETINSFYHNLNKAIQEHAHKNLIVMGDFNGQLGARRAEENTTLGPYMYCDKIRSRNGEKITNFALENNLTVLNTVFKKNKKNMWTWISPDGKTKNEIDFIMTNRNRHFNNFSVINKLNFNTNHRLIRAELSGKQTKNPRPRQNSGNAKLGKHQMEQLTEALRDKFKDFKSYTKDLKVQEKYNWIENTIKTQAQVTTYTKIKSNTWLTTTTKKLLEERNKLISTRHTQDRRKKLTKISKEIRENIRKDRKRSRFESIEKYTRCYKKAINPLRG</sequence>
<comment type="caution">
    <text evidence="3">The sequence shown here is derived from an EMBL/GenBank/DDBJ whole genome shotgun (WGS) entry which is preliminary data.</text>
</comment>
<gene>
    <name evidence="3" type="ORF">ABMA27_005741</name>
</gene>
<feature type="region of interest" description="Disordered" evidence="1">
    <location>
        <begin position="205"/>
        <end position="226"/>
    </location>
</feature>
<dbReference type="Pfam" id="PF14529">
    <property type="entry name" value="Exo_endo_phos_2"/>
    <property type="match status" value="1"/>
</dbReference>
<name>A0ABR3HK79_LOXSC</name>
<feature type="domain" description="Endonuclease/exonuclease/phosphatase" evidence="2">
    <location>
        <begin position="62"/>
        <end position="201"/>
    </location>
</feature>
<evidence type="ECO:0000259" key="2">
    <source>
        <dbReference type="Pfam" id="PF14529"/>
    </source>
</evidence>
<dbReference type="InterPro" id="IPR036691">
    <property type="entry name" value="Endo/exonu/phosph_ase_sf"/>
</dbReference>
<dbReference type="Gene3D" id="3.60.10.10">
    <property type="entry name" value="Endonuclease/exonuclease/phosphatase"/>
    <property type="match status" value="1"/>
</dbReference>
<evidence type="ECO:0000313" key="4">
    <source>
        <dbReference type="Proteomes" id="UP001549920"/>
    </source>
</evidence>
<organism evidence="3 4">
    <name type="scientific">Loxostege sticticalis</name>
    <name type="common">Beet webworm moth</name>
    <dbReference type="NCBI Taxonomy" id="481309"/>
    <lineage>
        <taxon>Eukaryota</taxon>
        <taxon>Metazoa</taxon>
        <taxon>Ecdysozoa</taxon>
        <taxon>Arthropoda</taxon>
        <taxon>Hexapoda</taxon>
        <taxon>Insecta</taxon>
        <taxon>Pterygota</taxon>
        <taxon>Neoptera</taxon>
        <taxon>Endopterygota</taxon>
        <taxon>Lepidoptera</taxon>
        <taxon>Glossata</taxon>
        <taxon>Ditrysia</taxon>
        <taxon>Pyraloidea</taxon>
        <taxon>Crambidae</taxon>
        <taxon>Pyraustinae</taxon>
        <taxon>Loxostege</taxon>
    </lineage>
</organism>
<reference evidence="3 4" key="1">
    <citation type="submission" date="2024-06" db="EMBL/GenBank/DDBJ databases">
        <title>A chromosome-level genome assembly of beet webworm, Loxostege sticticalis.</title>
        <authorList>
            <person name="Zhang Y."/>
        </authorList>
    </citation>
    <scope>NUCLEOTIDE SEQUENCE [LARGE SCALE GENOMIC DNA]</scope>
    <source>
        <strain evidence="3">AQ026</strain>
        <tissue evidence="3">Whole body</tissue>
    </source>
</reference>
<evidence type="ECO:0000313" key="3">
    <source>
        <dbReference type="EMBL" id="KAL0870816.1"/>
    </source>
</evidence>